<name>A0AA88R1Q4_9ASTE</name>
<proteinExistence type="predicted"/>
<dbReference type="Proteomes" id="UP001187471">
    <property type="component" value="Unassembled WGS sequence"/>
</dbReference>
<organism evidence="1 2">
    <name type="scientific">Escallonia rubra</name>
    <dbReference type="NCBI Taxonomy" id="112253"/>
    <lineage>
        <taxon>Eukaryota</taxon>
        <taxon>Viridiplantae</taxon>
        <taxon>Streptophyta</taxon>
        <taxon>Embryophyta</taxon>
        <taxon>Tracheophyta</taxon>
        <taxon>Spermatophyta</taxon>
        <taxon>Magnoliopsida</taxon>
        <taxon>eudicotyledons</taxon>
        <taxon>Gunneridae</taxon>
        <taxon>Pentapetalae</taxon>
        <taxon>asterids</taxon>
        <taxon>campanulids</taxon>
        <taxon>Escalloniales</taxon>
        <taxon>Escalloniaceae</taxon>
        <taxon>Escallonia</taxon>
    </lineage>
</organism>
<sequence length="113" mass="12178">MVLQAGKQHISSSAWVKWVNHLAKWSSGNTVVESVLAKDLGSGLEPHRLTELDAVTGQKLREDTPESFEHCPLGVDHLNSRFSKSAVVMIADLMAAGDQLGCALLSNAAMPLR</sequence>
<dbReference type="EMBL" id="JAVXUO010001759">
    <property type="protein sequence ID" value="KAK2979407.1"/>
    <property type="molecule type" value="Genomic_DNA"/>
</dbReference>
<evidence type="ECO:0000313" key="1">
    <source>
        <dbReference type="EMBL" id="KAK2979407.1"/>
    </source>
</evidence>
<comment type="caution">
    <text evidence="1">The sequence shown here is derived from an EMBL/GenBank/DDBJ whole genome shotgun (WGS) entry which is preliminary data.</text>
</comment>
<gene>
    <name evidence="1" type="ORF">RJ640_022789</name>
</gene>
<protein>
    <submittedName>
        <fullName evidence="1">Uncharacterized protein</fullName>
    </submittedName>
</protein>
<keyword evidence="2" id="KW-1185">Reference proteome</keyword>
<reference evidence="1" key="1">
    <citation type="submission" date="2022-12" db="EMBL/GenBank/DDBJ databases">
        <title>Draft genome assemblies for two species of Escallonia (Escalloniales).</title>
        <authorList>
            <person name="Chanderbali A."/>
            <person name="Dervinis C."/>
            <person name="Anghel I."/>
            <person name="Soltis D."/>
            <person name="Soltis P."/>
            <person name="Zapata F."/>
        </authorList>
    </citation>
    <scope>NUCLEOTIDE SEQUENCE</scope>
    <source>
        <strain evidence="1">UCBG92.1500</strain>
        <tissue evidence="1">Leaf</tissue>
    </source>
</reference>
<evidence type="ECO:0000313" key="2">
    <source>
        <dbReference type="Proteomes" id="UP001187471"/>
    </source>
</evidence>
<accession>A0AA88R1Q4</accession>
<dbReference type="AlphaFoldDB" id="A0AA88R1Q4"/>